<sequence>MSLSIESASITSSPLKSFQSIPSPCSVLPISRAELQMYLRAPSTFAVSHDSSIAEFLRDADLDIKAIKDILERHESLLSILESREGRVLPPSIPSSVAASPSELSKDLESAVAYPATSSPLAESPPPTPLSTSPNDLIKGPIGSVNPEFPDTETSPTRGHENAHLSPEEHDEIIEQLESHILDFKTQQAAYEADRAAVSSLIFAPIRRLPPELLQEIFLFSVYSDFSNTSIGLYGCWKSVAFEISAVCGWWRDLALDTKEMWAQIAASCCSRAAQPVRLCLERSGSVPLVLQIATQGLELVDLDTMKLLVAESKRWLVVDYHHLYNEEAREVLRNEVSRRLPALKSVVPAIDPDTRCVLLEAQLRDAPSLETVTVRRLKRDKGIAPRSLPLERTKHLVMQASRGSGLQSFLDILSICAKNLQTITYEDAASLEGIHHIFKSSHTPLSIPFPPPIVSSATELLVSSWQAHGIYELLSDLFQSVTLPSLTELRIGGDCDNNEQFEGNWPGDVMRSFLNRSKCQLTLVSLHGMPLSEQEVVEFLKLTPLVQTLNISELFAPEYLSPQPNMERWFVKTVTKDLLTQLTIGGDEPFLPRLEWLGLRVQNHFDADLEFIGMVKSRWYNPRAKPASWPGRVSRLLGVSLTVLGGQLDKSVYGPLVEAEMDGLRVTVLQGDGDYVL</sequence>
<name>A0ABR3FBU9_9AGAR</name>
<comment type="caution">
    <text evidence="2">The sequence shown here is derived from an EMBL/GenBank/DDBJ whole genome shotgun (WGS) entry which is preliminary data.</text>
</comment>
<evidence type="ECO:0000256" key="1">
    <source>
        <dbReference type="SAM" id="MobiDB-lite"/>
    </source>
</evidence>
<evidence type="ECO:0000313" key="3">
    <source>
        <dbReference type="Proteomes" id="UP001465976"/>
    </source>
</evidence>
<gene>
    <name evidence="2" type="ORF">V5O48_009428</name>
</gene>
<reference evidence="2 3" key="1">
    <citation type="submission" date="2024-02" db="EMBL/GenBank/DDBJ databases">
        <title>A draft genome for the cacao thread blight pathogen Marasmius crinis-equi.</title>
        <authorList>
            <person name="Cohen S.P."/>
            <person name="Baruah I.K."/>
            <person name="Amoako-Attah I."/>
            <person name="Bukari Y."/>
            <person name="Meinhardt L.W."/>
            <person name="Bailey B.A."/>
        </authorList>
    </citation>
    <scope>NUCLEOTIDE SEQUENCE [LARGE SCALE GENOMIC DNA]</scope>
    <source>
        <strain evidence="2 3">GH-76</strain>
    </source>
</reference>
<evidence type="ECO:0008006" key="4">
    <source>
        <dbReference type="Google" id="ProtNLM"/>
    </source>
</evidence>
<proteinExistence type="predicted"/>
<evidence type="ECO:0000313" key="2">
    <source>
        <dbReference type="EMBL" id="KAL0572534.1"/>
    </source>
</evidence>
<accession>A0ABR3FBU9</accession>
<dbReference type="Proteomes" id="UP001465976">
    <property type="component" value="Unassembled WGS sequence"/>
</dbReference>
<feature type="region of interest" description="Disordered" evidence="1">
    <location>
        <begin position="109"/>
        <end position="167"/>
    </location>
</feature>
<organism evidence="2 3">
    <name type="scientific">Marasmius crinis-equi</name>
    <dbReference type="NCBI Taxonomy" id="585013"/>
    <lineage>
        <taxon>Eukaryota</taxon>
        <taxon>Fungi</taxon>
        <taxon>Dikarya</taxon>
        <taxon>Basidiomycota</taxon>
        <taxon>Agaricomycotina</taxon>
        <taxon>Agaricomycetes</taxon>
        <taxon>Agaricomycetidae</taxon>
        <taxon>Agaricales</taxon>
        <taxon>Marasmiineae</taxon>
        <taxon>Marasmiaceae</taxon>
        <taxon>Marasmius</taxon>
    </lineage>
</organism>
<protein>
    <recommendedName>
        <fullName evidence="4">F-box domain-containing protein</fullName>
    </recommendedName>
</protein>
<feature type="compositionally biased region" description="Basic and acidic residues" evidence="1">
    <location>
        <begin position="158"/>
        <end position="167"/>
    </location>
</feature>
<keyword evidence="3" id="KW-1185">Reference proteome</keyword>
<dbReference type="EMBL" id="JBAHYK010000617">
    <property type="protein sequence ID" value="KAL0572534.1"/>
    <property type="molecule type" value="Genomic_DNA"/>
</dbReference>